<feature type="transmembrane region" description="Helical" evidence="1">
    <location>
        <begin position="39"/>
        <end position="63"/>
    </location>
</feature>
<reference evidence="4 6" key="2">
    <citation type="submission" date="2016-08" db="EMBL/GenBank/DDBJ databases">
        <authorList>
            <person name="Varghese N."/>
            <person name="Submissions Spin"/>
        </authorList>
    </citation>
    <scope>NUCLEOTIDE SEQUENCE [LARGE SCALE GENOMIC DNA]</scope>
    <source>
        <strain evidence="4 6">HL-109</strain>
    </source>
</reference>
<accession>A0A0P7X6Y9</accession>
<dbReference type="GO" id="GO:0000270">
    <property type="term" value="P:peptidoglycan metabolic process"/>
    <property type="evidence" value="ECO:0007669"/>
    <property type="project" value="TreeGrafter"/>
</dbReference>
<keyword evidence="1" id="KW-0472">Membrane</keyword>
<keyword evidence="1" id="KW-1133">Transmembrane helix</keyword>
<dbReference type="GO" id="GO:0005886">
    <property type="term" value="C:plasma membrane"/>
    <property type="evidence" value="ECO:0007669"/>
    <property type="project" value="TreeGrafter"/>
</dbReference>
<dbReference type="Pfam" id="PF02698">
    <property type="entry name" value="DUF218"/>
    <property type="match status" value="1"/>
</dbReference>
<dbReference type="PATRIC" id="fig|1653334.4.peg.2908"/>
<keyword evidence="1" id="KW-0812">Transmembrane</keyword>
<sequence>MFFVLSKVIWFLLAPSNLLALLIAFGLLLAALTHLRHSGLVLAGIACAGLFVFGMTPLASLFLRTLEGRFPIAEPLTGAIDGIVILGGAQDPDASIGLGQPVLNESAERLVVGRALARRFPDARVLLSGGSGALTGSDTSEARAGALMLESLGLDPARILIEERSRNTHENAVFSRDMVQPQEGETWLLVTSAFHMPRSIGVFREAGFAVLPYPVDFRTIGHEGSLRGFSTISDGLRRFDLAMHEYVGLVAYRLTGRTDVLFPAPQAATVRDGTY</sequence>
<dbReference type="InterPro" id="IPR051599">
    <property type="entry name" value="Cell_Envelope_Assoc"/>
</dbReference>
<dbReference type="PANTHER" id="PTHR30336">
    <property type="entry name" value="INNER MEMBRANE PROTEIN, PROBABLE PERMEASE"/>
    <property type="match status" value="1"/>
</dbReference>
<gene>
    <name evidence="4" type="ORF">GA0071312_1978</name>
    <name evidence="3" type="ORF">HLUCCO17_09035</name>
</gene>
<keyword evidence="6" id="KW-1185">Reference proteome</keyword>
<dbReference type="InterPro" id="IPR003848">
    <property type="entry name" value="DUF218"/>
</dbReference>
<evidence type="ECO:0000313" key="6">
    <source>
        <dbReference type="Proteomes" id="UP000182800"/>
    </source>
</evidence>
<reference evidence="3 5" key="1">
    <citation type="submission" date="2015-09" db="EMBL/GenBank/DDBJ databases">
        <title>Identification and resolution of microdiversity through metagenomic sequencing of parallel consortia.</title>
        <authorList>
            <person name="Nelson W.C."/>
            <person name="Romine M.F."/>
            <person name="Lindemann S.R."/>
        </authorList>
    </citation>
    <scope>NUCLEOTIDE SEQUENCE [LARGE SCALE GENOMIC DNA]</scope>
    <source>
        <strain evidence="3">HL-109</strain>
    </source>
</reference>
<dbReference type="OrthoDB" id="9809813at2"/>
<dbReference type="Proteomes" id="UP000182800">
    <property type="component" value="Unassembled WGS sequence"/>
</dbReference>
<dbReference type="Gene3D" id="3.40.50.620">
    <property type="entry name" value="HUPs"/>
    <property type="match status" value="1"/>
</dbReference>
<evidence type="ECO:0000259" key="2">
    <source>
        <dbReference type="Pfam" id="PF02698"/>
    </source>
</evidence>
<dbReference type="EMBL" id="FMBM01000002">
    <property type="protein sequence ID" value="SCC81048.1"/>
    <property type="molecule type" value="Genomic_DNA"/>
</dbReference>
<dbReference type="Proteomes" id="UP000050497">
    <property type="component" value="Unassembled WGS sequence"/>
</dbReference>
<name>A0A0P7X6Y9_9HYPH</name>
<dbReference type="RefSeq" id="WP_074444828.1">
    <property type="nucleotide sequence ID" value="NZ_FMBM01000002.1"/>
</dbReference>
<dbReference type="CDD" id="cd06259">
    <property type="entry name" value="YdcF-like"/>
    <property type="match status" value="1"/>
</dbReference>
<feature type="transmembrane region" description="Helical" evidence="1">
    <location>
        <begin position="12"/>
        <end position="32"/>
    </location>
</feature>
<evidence type="ECO:0000313" key="4">
    <source>
        <dbReference type="EMBL" id="SCC81048.1"/>
    </source>
</evidence>
<dbReference type="AlphaFoldDB" id="A0A0P7X6Y9"/>
<comment type="caution">
    <text evidence="3">The sequence shown here is derived from an EMBL/GenBank/DDBJ whole genome shotgun (WGS) entry which is preliminary data.</text>
</comment>
<feature type="domain" description="DUF218" evidence="2">
    <location>
        <begin position="81"/>
        <end position="248"/>
    </location>
</feature>
<evidence type="ECO:0000313" key="5">
    <source>
        <dbReference type="Proteomes" id="UP000050497"/>
    </source>
</evidence>
<dbReference type="PANTHER" id="PTHR30336:SF4">
    <property type="entry name" value="ENVELOPE BIOGENESIS FACTOR ELYC"/>
    <property type="match status" value="1"/>
</dbReference>
<evidence type="ECO:0000256" key="1">
    <source>
        <dbReference type="SAM" id="Phobius"/>
    </source>
</evidence>
<dbReference type="EMBL" id="LJSX01000012">
    <property type="protein sequence ID" value="KPQ10822.1"/>
    <property type="molecule type" value="Genomic_DNA"/>
</dbReference>
<dbReference type="InterPro" id="IPR014729">
    <property type="entry name" value="Rossmann-like_a/b/a_fold"/>
</dbReference>
<proteinExistence type="predicted"/>
<evidence type="ECO:0000313" key="3">
    <source>
        <dbReference type="EMBL" id="KPQ10822.1"/>
    </source>
</evidence>
<protein>
    <submittedName>
        <fullName evidence="4">Uncharacterized SAM-binding protein YcdF, DUF218 family</fullName>
    </submittedName>
</protein>
<dbReference type="GO" id="GO:0043164">
    <property type="term" value="P:Gram-negative-bacterium-type cell wall biogenesis"/>
    <property type="evidence" value="ECO:0007669"/>
    <property type="project" value="TreeGrafter"/>
</dbReference>
<organism evidence="3 5">
    <name type="scientific">Saliniramus fredricksonii</name>
    <dbReference type="NCBI Taxonomy" id="1653334"/>
    <lineage>
        <taxon>Bacteria</taxon>
        <taxon>Pseudomonadati</taxon>
        <taxon>Pseudomonadota</taxon>
        <taxon>Alphaproteobacteria</taxon>
        <taxon>Hyphomicrobiales</taxon>
        <taxon>Salinarimonadaceae</taxon>
        <taxon>Saliniramus</taxon>
    </lineage>
</organism>